<reference evidence="1 2" key="1">
    <citation type="submission" date="2017-01" db="EMBL/GenBank/DDBJ databases">
        <authorList>
            <person name="Mah S.A."/>
            <person name="Swanson W.J."/>
            <person name="Moy G.W."/>
            <person name="Vacquier V.D."/>
        </authorList>
    </citation>
    <scope>NUCLEOTIDE SEQUENCE [LARGE SCALE GENOMIC DNA]</scope>
    <source>
        <strain evidence="1 2">CPCC 203464</strain>
    </source>
</reference>
<dbReference type="AlphaFoldDB" id="A0A1N7HET8"/>
<organism evidence="1 2">
    <name type="scientific">Williamsia sterculiae</name>
    <dbReference type="NCBI Taxonomy" id="1344003"/>
    <lineage>
        <taxon>Bacteria</taxon>
        <taxon>Bacillati</taxon>
        <taxon>Actinomycetota</taxon>
        <taxon>Actinomycetes</taxon>
        <taxon>Mycobacteriales</taxon>
        <taxon>Nocardiaceae</taxon>
        <taxon>Williamsia</taxon>
    </lineage>
</organism>
<dbReference type="Proteomes" id="UP000186218">
    <property type="component" value="Unassembled WGS sequence"/>
</dbReference>
<accession>A0A1N7HET8</accession>
<dbReference type="STRING" id="1344003.SAMN05445060_4111"/>
<protein>
    <submittedName>
        <fullName evidence="1">Uncharacterized protein</fullName>
    </submittedName>
</protein>
<sequence length="218" mass="23732">MSQSLLNEASVLDRLAQARAAGDEGSGPPGAHTWALLEQLRGQAGRDKEATIALLNALFAVGTPPSRLHGTTSGMLLATTTTGPLDAAVKVLTSVWMPWQGKRFDQDAASGDNRMTGSSSLVGRLVWPLYSMRPNDGERAAFDFTTYVEPGKENPDRDVLVIDYSDIPDNPTLVIRSIRDELVELTPGAYLGKIFFRMPKLSGHDNFERIGFFALRTP</sequence>
<name>A0A1N7HET8_9NOCA</name>
<gene>
    <name evidence="1" type="ORF">SAMN05445060_4111</name>
</gene>
<dbReference type="OrthoDB" id="509694at2"/>
<keyword evidence="2" id="KW-1185">Reference proteome</keyword>
<evidence type="ECO:0000313" key="1">
    <source>
        <dbReference type="EMBL" id="SIS23396.1"/>
    </source>
</evidence>
<proteinExistence type="predicted"/>
<evidence type="ECO:0000313" key="2">
    <source>
        <dbReference type="Proteomes" id="UP000186218"/>
    </source>
</evidence>
<dbReference type="EMBL" id="FTNT01000016">
    <property type="protein sequence ID" value="SIS23396.1"/>
    <property type="molecule type" value="Genomic_DNA"/>
</dbReference>